<dbReference type="InterPro" id="IPR000719">
    <property type="entry name" value="Prot_kinase_dom"/>
</dbReference>
<gene>
    <name evidence="2" type="ORF">RHS03_06952</name>
</gene>
<dbReference type="EMBL" id="JACYCD010000238">
    <property type="protein sequence ID" value="KAF8699551.1"/>
    <property type="molecule type" value="Genomic_DNA"/>
</dbReference>
<evidence type="ECO:0000313" key="3">
    <source>
        <dbReference type="Proteomes" id="UP000602905"/>
    </source>
</evidence>
<dbReference type="InterPro" id="IPR015915">
    <property type="entry name" value="Kelch-typ_b-propeller"/>
</dbReference>
<dbReference type="Gene3D" id="2.120.10.80">
    <property type="entry name" value="Kelch-type beta propeller"/>
    <property type="match status" value="2"/>
</dbReference>
<dbReference type="SUPFAM" id="SSF117281">
    <property type="entry name" value="Kelch motif"/>
    <property type="match status" value="1"/>
</dbReference>
<dbReference type="GO" id="GO:0004672">
    <property type="term" value="F:protein kinase activity"/>
    <property type="evidence" value="ECO:0007669"/>
    <property type="project" value="InterPro"/>
</dbReference>
<feature type="non-terminal residue" evidence="2">
    <location>
        <position position="707"/>
    </location>
</feature>
<accession>A0A8H7HP32</accession>
<dbReference type="Proteomes" id="UP000602905">
    <property type="component" value="Unassembled WGS sequence"/>
</dbReference>
<dbReference type="SMART" id="SM00612">
    <property type="entry name" value="Kelch"/>
    <property type="match status" value="3"/>
</dbReference>
<comment type="caution">
    <text evidence="2">The sequence shown here is derived from an EMBL/GenBank/DDBJ whole genome shotgun (WGS) entry which is preliminary data.</text>
</comment>
<dbReference type="OrthoDB" id="45365at2759"/>
<dbReference type="PANTHER" id="PTHR23244:SF456">
    <property type="entry name" value="MULTIPLE EPIDERMAL GROWTH FACTOR-LIKE DOMAINS PROTEIN 8"/>
    <property type="match status" value="1"/>
</dbReference>
<evidence type="ECO:0000313" key="2">
    <source>
        <dbReference type="EMBL" id="KAF8699551.1"/>
    </source>
</evidence>
<dbReference type="Gene3D" id="1.10.510.10">
    <property type="entry name" value="Transferase(Phosphotransferase) domain 1"/>
    <property type="match status" value="1"/>
</dbReference>
<dbReference type="PANTHER" id="PTHR23244">
    <property type="entry name" value="KELCH REPEAT DOMAIN"/>
    <property type="match status" value="1"/>
</dbReference>
<sequence>MTTQALRGPEGFPDGDTIGDDQVALDIAYIIMCSLTQQGHTDNTILEMNTETVPVPVSTDVSPWSTHDLEIIISEHKYLPGKEWLKNLSLLEPRTGHSSSVVASPSGDIFIFGGKVDGQLKNDTWLIRFSECLNTKPSSNGDRELMKMTARLVQTTGTVPSPRHDHASVLAEKWLVVWGGDTGLPQSDNNVYLLDIATYVWSQLDLQPAPCPRGSHPVCICQNQLVAFGGCDDHGRSLNDLWSLDLDSLTQKTAKWKEIKVSRGRSPFKRHDHAMVAYKNKLYVFGGYYDGDAIFNDTWCFDMNAKTWTELDCIGPTLPRRSGHAVALVGDVVYMFGGWPDHTELGNTWCFRITEKRWYPLPDMGLRPSLNLGHTMATIGERIIYVGQGEIYDEQASKPRLIYVLDTASINLNPENSSEGRVTPDTITGVMPITEVFTHLTSHNCHDITQEFNESHITQYPVSNGGNGDVYRAELHDDSPVAVKCARIQVERTDEGRKLIKENILISDDYIPKLTDFGNAMLTEYTLQFTQTTSKIGFSLRYAAPEIIEEEKATQASDVFALGMACVFIQEARNLFAGFTSMSFVQEVIARTVPYGQAKDPAIVRNITIGKYPSRPEMYMPSGVEQADLLWDMITRCWAFSPNKRPKAREIKDVAILDTEYPKNENANENVDQLIDSITSFRDASAITCFDRVPVLLIGRLFEQKVS</sequence>
<organism evidence="2 3">
    <name type="scientific">Rhizoctonia solani</name>
    <dbReference type="NCBI Taxonomy" id="456999"/>
    <lineage>
        <taxon>Eukaryota</taxon>
        <taxon>Fungi</taxon>
        <taxon>Dikarya</taxon>
        <taxon>Basidiomycota</taxon>
        <taxon>Agaricomycotina</taxon>
        <taxon>Agaricomycetes</taxon>
        <taxon>Cantharellales</taxon>
        <taxon>Ceratobasidiaceae</taxon>
        <taxon>Rhizoctonia</taxon>
    </lineage>
</organism>
<dbReference type="Pfam" id="PF24681">
    <property type="entry name" value="Kelch_KLHDC2_KLHL20_DRC7"/>
    <property type="match status" value="1"/>
</dbReference>
<dbReference type="PROSITE" id="PS50011">
    <property type="entry name" value="PROTEIN_KINASE_DOM"/>
    <property type="match status" value="1"/>
</dbReference>
<proteinExistence type="predicted"/>
<dbReference type="AlphaFoldDB" id="A0A8H7HP32"/>
<dbReference type="InterPro" id="IPR011009">
    <property type="entry name" value="Kinase-like_dom_sf"/>
</dbReference>
<dbReference type="InterPro" id="IPR006652">
    <property type="entry name" value="Kelch_1"/>
</dbReference>
<dbReference type="SMART" id="SM00220">
    <property type="entry name" value="S_TKc"/>
    <property type="match status" value="1"/>
</dbReference>
<dbReference type="SUPFAM" id="SSF56112">
    <property type="entry name" value="Protein kinase-like (PK-like)"/>
    <property type="match status" value="1"/>
</dbReference>
<reference evidence="2" key="1">
    <citation type="submission" date="2020-09" db="EMBL/GenBank/DDBJ databases">
        <title>Comparative genome analyses of four rice-infecting Rhizoctonia solani isolates reveal extensive enrichment of homogalacturonan modification genes.</title>
        <authorList>
            <person name="Lee D.-Y."/>
            <person name="Jeon J."/>
            <person name="Kim K.-T."/>
            <person name="Cheong K."/>
            <person name="Song H."/>
            <person name="Choi G."/>
            <person name="Ko J."/>
            <person name="Opiyo S.O."/>
            <person name="Zuo S."/>
            <person name="Madhav S."/>
            <person name="Lee Y.-H."/>
            <person name="Wang G.-L."/>
        </authorList>
    </citation>
    <scope>NUCLEOTIDE SEQUENCE</scope>
    <source>
        <strain evidence="2">AG1-IA WGL</strain>
    </source>
</reference>
<dbReference type="Pfam" id="PF00069">
    <property type="entry name" value="Pkinase"/>
    <property type="match status" value="1"/>
</dbReference>
<evidence type="ECO:0000259" key="1">
    <source>
        <dbReference type="PROSITE" id="PS50011"/>
    </source>
</evidence>
<name>A0A8H7HP32_9AGAM</name>
<dbReference type="GO" id="GO:0005524">
    <property type="term" value="F:ATP binding"/>
    <property type="evidence" value="ECO:0007669"/>
    <property type="project" value="InterPro"/>
</dbReference>
<protein>
    <submittedName>
        <fullName evidence="2">Kelch motif</fullName>
    </submittedName>
</protein>
<feature type="domain" description="Protein kinase" evidence="1">
    <location>
        <begin position="308"/>
        <end position="657"/>
    </location>
</feature>